<protein>
    <submittedName>
        <fullName evidence="1">Uncharacterized protein</fullName>
    </submittedName>
</protein>
<evidence type="ECO:0000313" key="1">
    <source>
        <dbReference type="EMBL" id="AAO08616.1"/>
    </source>
</evidence>
<accession>A0A3Q0L196</accession>
<name>A0A3Q0L196_VIBVU</name>
<organism evidence="1 2">
    <name type="scientific">Vibrio vulnificus (strain CMCP6)</name>
    <dbReference type="NCBI Taxonomy" id="216895"/>
    <lineage>
        <taxon>Bacteria</taxon>
        <taxon>Pseudomonadati</taxon>
        <taxon>Pseudomonadota</taxon>
        <taxon>Gammaproteobacteria</taxon>
        <taxon>Vibrionales</taxon>
        <taxon>Vibrionaceae</taxon>
        <taxon>Vibrio</taxon>
    </lineage>
</organism>
<sequence>MDSASELRERVKIMRRSAMAAALRNINLHVFKGKASTKQLNEYVADRLAVEPIDVRLWLISEGVPERHVAGLLAVLNENSVWARHQLLPSERLAKAYEEDLYA</sequence>
<dbReference type="Proteomes" id="UP000002275">
    <property type="component" value="Chromosome I"/>
</dbReference>
<dbReference type="AlphaFoldDB" id="A0A3Q0L196"/>
<reference evidence="1 2" key="2">
    <citation type="journal article" date="2003" name="Infect. Immun.">
        <title>Characterization and pathogenic significance of Vibrio vulnificus antigens preferentially expressed in septicemic patients.</title>
        <authorList>
            <person name="Kim Y.R."/>
            <person name="Lee S.E."/>
            <person name="Kim C.M."/>
            <person name="Kim S.Y."/>
            <person name="Shin E.K."/>
            <person name="Shin D.H."/>
            <person name="Chung S.S."/>
            <person name="Choy H.E."/>
            <person name="Progulske-Fox A."/>
            <person name="Hillman J.D."/>
            <person name="Handfield M."/>
            <person name="Rhee J.H."/>
        </authorList>
    </citation>
    <scope>NUCLEOTIDE SEQUENCE [LARGE SCALE GENOMIC DNA]</scope>
    <source>
        <strain evidence="1 2">CMCP6</strain>
    </source>
</reference>
<gene>
    <name evidence="1" type="ordered locus">VV1_0076</name>
</gene>
<reference evidence="2" key="1">
    <citation type="submission" date="2002-12" db="EMBL/GenBank/DDBJ databases">
        <title>Complete genome sequence of Vibrio vulnificus CMCP6.</title>
        <authorList>
            <person name="Rhee J.H."/>
            <person name="Kim S.Y."/>
            <person name="Chung S.S."/>
            <person name="Kim J.J."/>
            <person name="Moon Y.H."/>
            <person name="Jeong H."/>
            <person name="Choy H.E."/>
        </authorList>
    </citation>
    <scope>NUCLEOTIDE SEQUENCE [LARGE SCALE GENOMIC DNA]</scope>
    <source>
        <strain evidence="2">CMCP6</strain>
    </source>
</reference>
<dbReference type="RefSeq" id="WP_011078198.1">
    <property type="nucleotide sequence ID" value="NC_004459.3"/>
</dbReference>
<evidence type="ECO:0000313" key="2">
    <source>
        <dbReference type="Proteomes" id="UP000002275"/>
    </source>
</evidence>
<proteinExistence type="predicted"/>
<dbReference type="KEGG" id="vvu:VV1_0076"/>
<reference evidence="1 2" key="3">
    <citation type="journal article" date="2011" name="Mol. Syst. Biol.">
        <title>Integrative genome-scale metabolic analysis of Vibrio vulnificus for drug targeting and discovery.</title>
        <authorList>
            <person name="Kim H.U."/>
            <person name="Kim S.Y."/>
            <person name="Jeong H."/>
            <person name="Kim T.Y."/>
            <person name="Kim J.J."/>
            <person name="Choy H.E."/>
            <person name="Yi K.Y."/>
            <person name="Rhee J.H."/>
            <person name="Lee S.Y."/>
        </authorList>
    </citation>
    <scope>NUCLEOTIDE SEQUENCE [LARGE SCALE GENOMIC DNA]</scope>
    <source>
        <strain evidence="1 2">CMCP6</strain>
    </source>
</reference>
<dbReference type="EMBL" id="AE016795">
    <property type="protein sequence ID" value="AAO08616.1"/>
    <property type="molecule type" value="Genomic_DNA"/>
</dbReference>